<dbReference type="SMART" id="SM00320">
    <property type="entry name" value="WD40"/>
    <property type="match status" value="5"/>
</dbReference>
<keyword evidence="2" id="KW-0677">Repeat</keyword>
<accession>E9FY43</accession>
<dbReference type="InterPro" id="IPR001680">
    <property type="entry name" value="WD40_rpt"/>
</dbReference>
<dbReference type="PANTHER" id="PTHR19854">
    <property type="entry name" value="TRANSDUCIN BETA-LIKE 3"/>
    <property type="match status" value="1"/>
</dbReference>
<dbReference type="PANTHER" id="PTHR19854:SF1">
    <property type="entry name" value="GUANINE NUCLEOTIDE-BINDING PROTEIN SUBUNIT BETA-LIKE PROTEIN 1"/>
    <property type="match status" value="1"/>
</dbReference>
<evidence type="ECO:0000256" key="2">
    <source>
        <dbReference type="ARBA" id="ARBA00022737"/>
    </source>
</evidence>
<protein>
    <submittedName>
        <fullName evidence="3">Uncharacterized protein</fullName>
    </submittedName>
</protein>
<dbReference type="SUPFAM" id="SSF50978">
    <property type="entry name" value="WD40 repeat-like"/>
    <property type="match status" value="1"/>
</dbReference>
<gene>
    <name evidence="3" type="ORF">DAPPUDRAFT_96525</name>
</gene>
<dbReference type="Proteomes" id="UP000000305">
    <property type="component" value="Unassembled WGS sequence"/>
</dbReference>
<dbReference type="PROSITE" id="PS00678">
    <property type="entry name" value="WD_REPEATS_1"/>
    <property type="match status" value="1"/>
</dbReference>
<dbReference type="FunCoup" id="E9FY43">
    <property type="interactions" value="1097"/>
</dbReference>
<dbReference type="AlphaFoldDB" id="E9FY43"/>
<keyword evidence="1" id="KW-0853">WD repeat</keyword>
<dbReference type="STRING" id="6669.E9FY43"/>
<dbReference type="eggNOG" id="KOG0322">
    <property type="taxonomic scope" value="Eukaryota"/>
</dbReference>
<organism evidence="3 4">
    <name type="scientific">Daphnia pulex</name>
    <name type="common">Water flea</name>
    <dbReference type="NCBI Taxonomy" id="6669"/>
    <lineage>
        <taxon>Eukaryota</taxon>
        <taxon>Metazoa</taxon>
        <taxon>Ecdysozoa</taxon>
        <taxon>Arthropoda</taxon>
        <taxon>Crustacea</taxon>
        <taxon>Branchiopoda</taxon>
        <taxon>Diplostraca</taxon>
        <taxon>Cladocera</taxon>
        <taxon>Anomopoda</taxon>
        <taxon>Daphniidae</taxon>
        <taxon>Daphnia</taxon>
    </lineage>
</organism>
<evidence type="ECO:0000313" key="3">
    <source>
        <dbReference type="EMBL" id="EFX87471.1"/>
    </source>
</evidence>
<dbReference type="OMA" id="YQRQSMQ"/>
<dbReference type="PhylomeDB" id="E9FY43"/>
<dbReference type="HOGENOM" id="CLU_041940_2_1_1"/>
<dbReference type="Gene3D" id="2.130.10.10">
    <property type="entry name" value="YVTN repeat-like/Quinoprotein amine dehydrogenase"/>
    <property type="match status" value="2"/>
</dbReference>
<reference evidence="3 4" key="1">
    <citation type="journal article" date="2011" name="Science">
        <title>The ecoresponsive genome of Daphnia pulex.</title>
        <authorList>
            <person name="Colbourne J.K."/>
            <person name="Pfrender M.E."/>
            <person name="Gilbert D."/>
            <person name="Thomas W.K."/>
            <person name="Tucker A."/>
            <person name="Oakley T.H."/>
            <person name="Tokishita S."/>
            <person name="Aerts A."/>
            <person name="Arnold G.J."/>
            <person name="Basu M.K."/>
            <person name="Bauer D.J."/>
            <person name="Caceres C.E."/>
            <person name="Carmel L."/>
            <person name="Casola C."/>
            <person name="Choi J.H."/>
            <person name="Detter J.C."/>
            <person name="Dong Q."/>
            <person name="Dusheyko S."/>
            <person name="Eads B.D."/>
            <person name="Frohlich T."/>
            <person name="Geiler-Samerotte K.A."/>
            <person name="Gerlach D."/>
            <person name="Hatcher P."/>
            <person name="Jogdeo S."/>
            <person name="Krijgsveld J."/>
            <person name="Kriventseva E.V."/>
            <person name="Kultz D."/>
            <person name="Laforsch C."/>
            <person name="Lindquist E."/>
            <person name="Lopez J."/>
            <person name="Manak J.R."/>
            <person name="Muller J."/>
            <person name="Pangilinan J."/>
            <person name="Patwardhan R.P."/>
            <person name="Pitluck S."/>
            <person name="Pritham E.J."/>
            <person name="Rechtsteiner A."/>
            <person name="Rho M."/>
            <person name="Rogozin I.B."/>
            <person name="Sakarya O."/>
            <person name="Salamov A."/>
            <person name="Schaack S."/>
            <person name="Shapiro H."/>
            <person name="Shiga Y."/>
            <person name="Skalitzky C."/>
            <person name="Smith Z."/>
            <person name="Souvorov A."/>
            <person name="Sung W."/>
            <person name="Tang Z."/>
            <person name="Tsuchiya D."/>
            <person name="Tu H."/>
            <person name="Vos H."/>
            <person name="Wang M."/>
            <person name="Wolf Y.I."/>
            <person name="Yamagata H."/>
            <person name="Yamada T."/>
            <person name="Ye Y."/>
            <person name="Shaw J.R."/>
            <person name="Andrews J."/>
            <person name="Crease T.J."/>
            <person name="Tang H."/>
            <person name="Lucas S.M."/>
            <person name="Robertson H.M."/>
            <person name="Bork P."/>
            <person name="Koonin E.V."/>
            <person name="Zdobnov E.M."/>
            <person name="Grigoriev I.V."/>
            <person name="Lynch M."/>
            <person name="Boore J.L."/>
        </authorList>
    </citation>
    <scope>NUCLEOTIDE SEQUENCE [LARGE SCALE GENOMIC DNA]</scope>
</reference>
<dbReference type="InParanoid" id="E9FY43"/>
<dbReference type="KEGG" id="dpx:DAPPUDRAFT_96525"/>
<dbReference type="OrthoDB" id="7668193at2759"/>
<keyword evidence="4" id="KW-1185">Reference proteome</keyword>
<dbReference type="InterPro" id="IPR015943">
    <property type="entry name" value="WD40/YVTN_repeat-like_dom_sf"/>
</dbReference>
<dbReference type="Pfam" id="PF00400">
    <property type="entry name" value="WD40"/>
    <property type="match status" value="1"/>
</dbReference>
<dbReference type="InterPro" id="IPR019775">
    <property type="entry name" value="WD40_repeat_CS"/>
</dbReference>
<evidence type="ECO:0000256" key="1">
    <source>
        <dbReference type="ARBA" id="ARBA00022574"/>
    </source>
</evidence>
<dbReference type="EMBL" id="GL732527">
    <property type="protein sequence ID" value="EFX87471.1"/>
    <property type="molecule type" value="Genomic_DNA"/>
</dbReference>
<sequence>MAQPPPDPVHILHNPSGPVTALAALRLKEDGEYNLVSGSESGSITIWNLNVYRPTKTWQAHSATIVWIGALDDRPGYIISHGRNESLIIWNAEGISVHQMLVTHEGFCKCDLWANIIAIPAKKNSVEIFNISQETTSLDRTGTLTIDDDEGALMAIKLLGKQTTVVTAYESGCICIWNESVVLHQTRVKSMPTCLGHHAQRNELLLGTSCETLYIFNVDDLTELKSVVLTNPGLNVMALRLSDLRLYATAGWDHRIRFFSARTHKKLCVLQLHDGPVNSLVFIMGQSGGGGGVGLLAAGGSDSLISLWDLYSQPSQQQ</sequence>
<name>E9FY43_DAPPU</name>
<evidence type="ECO:0000313" key="4">
    <source>
        <dbReference type="Proteomes" id="UP000000305"/>
    </source>
</evidence>
<proteinExistence type="predicted"/>
<dbReference type="InterPro" id="IPR036322">
    <property type="entry name" value="WD40_repeat_dom_sf"/>
</dbReference>